<evidence type="ECO:0000313" key="2">
    <source>
        <dbReference type="Proteomes" id="UP001143856"/>
    </source>
</evidence>
<reference evidence="1" key="1">
    <citation type="submission" date="2022-10" db="EMBL/GenBank/DDBJ databases">
        <title>Genome Sequence of Xylaria curta.</title>
        <authorList>
            <person name="Buettner E."/>
        </authorList>
    </citation>
    <scope>NUCLEOTIDE SEQUENCE</scope>
    <source>
        <strain evidence="1">Babe10</strain>
    </source>
</reference>
<name>A0ACC1N5T6_9PEZI</name>
<comment type="caution">
    <text evidence="1">The sequence shown here is derived from an EMBL/GenBank/DDBJ whole genome shotgun (WGS) entry which is preliminary data.</text>
</comment>
<organism evidence="1 2">
    <name type="scientific">Xylaria curta</name>
    <dbReference type="NCBI Taxonomy" id="42375"/>
    <lineage>
        <taxon>Eukaryota</taxon>
        <taxon>Fungi</taxon>
        <taxon>Dikarya</taxon>
        <taxon>Ascomycota</taxon>
        <taxon>Pezizomycotina</taxon>
        <taxon>Sordariomycetes</taxon>
        <taxon>Xylariomycetidae</taxon>
        <taxon>Xylariales</taxon>
        <taxon>Xylariaceae</taxon>
        <taxon>Xylaria</taxon>
    </lineage>
</organism>
<sequence length="144" mass="15904">MAANNPARTIWNDKTRSDLLQVIFEVAPPNSKQWDAISAKLLAKGYTYNLNAAQQHLQKLKRKDGDAASVPPSPATPKKSGKPTAARAKKGTPSTKDRKRANAVDVDEDEDEEKLNKKLKLELQDPDLSQYQDDESGYQQDGVA</sequence>
<gene>
    <name evidence="1" type="ORF">NUW58_g8660</name>
</gene>
<proteinExistence type="predicted"/>
<evidence type="ECO:0000313" key="1">
    <source>
        <dbReference type="EMBL" id="KAJ2974429.1"/>
    </source>
</evidence>
<accession>A0ACC1N5T6</accession>
<protein>
    <submittedName>
        <fullName evidence="1">Uncharacterized protein</fullName>
    </submittedName>
</protein>
<keyword evidence="2" id="KW-1185">Reference proteome</keyword>
<dbReference type="EMBL" id="JAPDGR010002734">
    <property type="protein sequence ID" value="KAJ2974429.1"/>
    <property type="molecule type" value="Genomic_DNA"/>
</dbReference>
<dbReference type="Proteomes" id="UP001143856">
    <property type="component" value="Unassembled WGS sequence"/>
</dbReference>